<keyword evidence="1" id="KW-0732">Signal</keyword>
<dbReference type="PROSITE" id="PS51257">
    <property type="entry name" value="PROKAR_LIPOPROTEIN"/>
    <property type="match status" value="1"/>
</dbReference>
<feature type="signal peptide" evidence="1">
    <location>
        <begin position="1"/>
        <end position="20"/>
    </location>
</feature>
<evidence type="ECO:0000256" key="1">
    <source>
        <dbReference type="SAM" id="SignalP"/>
    </source>
</evidence>
<organism evidence="2 3">
    <name type="scientific">Aliiglaciecola lipolytica E3</name>
    <dbReference type="NCBI Taxonomy" id="1127673"/>
    <lineage>
        <taxon>Bacteria</taxon>
        <taxon>Pseudomonadati</taxon>
        <taxon>Pseudomonadota</taxon>
        <taxon>Gammaproteobacteria</taxon>
        <taxon>Alteromonadales</taxon>
        <taxon>Alteromonadaceae</taxon>
        <taxon>Aliiglaciecola</taxon>
    </lineage>
</organism>
<proteinExistence type="predicted"/>
<dbReference type="AlphaFoldDB" id="K6YC19"/>
<dbReference type="EMBL" id="BAEN01000059">
    <property type="protein sequence ID" value="GAC15747.1"/>
    <property type="molecule type" value="Genomic_DNA"/>
</dbReference>
<gene>
    <name evidence="2" type="ORF">GLIP_3126</name>
</gene>
<dbReference type="RefSeq" id="WP_008845552.1">
    <property type="nucleotide sequence ID" value="NZ_BAEN01000059.1"/>
</dbReference>
<keyword evidence="3" id="KW-1185">Reference proteome</keyword>
<sequence>MRYLIIAVSALILTACASHKNVYQGEHLVVPSIAELKSWQLFHKEDKTYRSDMWQKRGERWADTFAVSIYYHQIADLTQKRLQMDEPGKSHCQEFQSIDMSHPKMSGQGVNFWQTRCFVGEREVARMLHLMMQGQESFYHIQKVWAFEVEESTFEQWKQRMEDTFLCDMGAQNNTCPQS</sequence>
<evidence type="ECO:0000313" key="2">
    <source>
        <dbReference type="EMBL" id="GAC15747.1"/>
    </source>
</evidence>
<feature type="chain" id="PRO_5003899941" description="Lipoprotein" evidence="1">
    <location>
        <begin position="21"/>
        <end position="179"/>
    </location>
</feature>
<dbReference type="OrthoDB" id="6226508at2"/>
<evidence type="ECO:0000313" key="3">
    <source>
        <dbReference type="Proteomes" id="UP000006334"/>
    </source>
</evidence>
<protein>
    <recommendedName>
        <fullName evidence="4">Lipoprotein</fullName>
    </recommendedName>
</protein>
<dbReference type="STRING" id="1127673.GLIP_3126"/>
<comment type="caution">
    <text evidence="2">The sequence shown here is derived from an EMBL/GenBank/DDBJ whole genome shotgun (WGS) entry which is preliminary data.</text>
</comment>
<dbReference type="Proteomes" id="UP000006334">
    <property type="component" value="Unassembled WGS sequence"/>
</dbReference>
<name>K6YC19_9ALTE</name>
<reference evidence="2 3" key="1">
    <citation type="journal article" date="2017" name="Antonie Van Leeuwenhoek">
        <title>Rhizobium rhizosphaerae sp. nov., a novel species isolated from rice rhizosphere.</title>
        <authorList>
            <person name="Zhao J.J."/>
            <person name="Zhang J."/>
            <person name="Zhang R.J."/>
            <person name="Zhang C.W."/>
            <person name="Yin H.Q."/>
            <person name="Zhang X.X."/>
        </authorList>
    </citation>
    <scope>NUCLEOTIDE SEQUENCE [LARGE SCALE GENOMIC DNA]</scope>
    <source>
        <strain evidence="2 3">E3</strain>
    </source>
</reference>
<evidence type="ECO:0008006" key="4">
    <source>
        <dbReference type="Google" id="ProtNLM"/>
    </source>
</evidence>
<accession>K6YC19</accession>